<keyword evidence="5" id="KW-1185">Reference proteome</keyword>
<dbReference type="InterPro" id="IPR036650">
    <property type="entry name" value="CAT_RNA-bd_dom_sf"/>
</dbReference>
<dbReference type="InterPro" id="IPR004341">
    <property type="entry name" value="CAT_RNA-bd_dom"/>
</dbReference>
<comment type="similarity">
    <text evidence="1">Belongs to the transcriptional antiterminator BglG family. GlcT subfamily.</text>
</comment>
<dbReference type="InterPro" id="IPR050661">
    <property type="entry name" value="BglG_antiterminators"/>
</dbReference>
<dbReference type="KEGG" id="sllo:ISP08_07345"/>
<dbReference type="Gene3D" id="1.10.1790.10">
    <property type="entry name" value="PRD domain"/>
    <property type="match status" value="1"/>
</dbReference>
<dbReference type="InterPro" id="IPR011608">
    <property type="entry name" value="PRD"/>
</dbReference>
<reference evidence="4 5" key="1">
    <citation type="submission" date="2020-10" db="EMBL/GenBank/DDBJ databases">
        <title>Closed genome sequences of Staphylococcus lloydii sp. nov. and Staphylococcus durrellii sp. nov. Isolated from Captive Fruit Bats (Pteropus livingstonii).</title>
        <authorList>
            <person name="Fountain K."/>
        </authorList>
    </citation>
    <scope>NUCLEOTIDE SEQUENCE [LARGE SCALE GENOMIC DNA]</scope>
    <source>
        <strain evidence="4 5">23_2_7_LY</strain>
    </source>
</reference>
<dbReference type="GO" id="GO:0003723">
    <property type="term" value="F:RNA binding"/>
    <property type="evidence" value="ECO:0007669"/>
    <property type="project" value="InterPro"/>
</dbReference>
<proteinExistence type="inferred from homology"/>
<dbReference type="PANTHER" id="PTHR30185:SF16">
    <property type="entry name" value="PROTEIN GLCT"/>
    <property type="match status" value="1"/>
</dbReference>
<evidence type="ECO:0000256" key="1">
    <source>
        <dbReference type="ARBA" id="ARBA00009115"/>
    </source>
</evidence>
<dbReference type="PANTHER" id="PTHR30185">
    <property type="entry name" value="CRYPTIC BETA-GLUCOSIDE BGL OPERON ANTITERMINATOR"/>
    <property type="match status" value="1"/>
</dbReference>
<dbReference type="InterPro" id="IPR001550">
    <property type="entry name" value="Transcrpt_antitermin_CS"/>
</dbReference>
<dbReference type="PROSITE" id="PS00654">
    <property type="entry name" value="PRD_1"/>
    <property type="match status" value="1"/>
</dbReference>
<dbReference type="RefSeq" id="WP_195718198.1">
    <property type="nucleotide sequence ID" value="NZ_CP064056.1"/>
</dbReference>
<dbReference type="Pfam" id="PF03123">
    <property type="entry name" value="CAT_RBD"/>
    <property type="match status" value="1"/>
</dbReference>
<dbReference type="GO" id="GO:0045893">
    <property type="term" value="P:positive regulation of DNA-templated transcription"/>
    <property type="evidence" value="ECO:0007669"/>
    <property type="project" value="InterPro"/>
</dbReference>
<dbReference type="Pfam" id="PF00874">
    <property type="entry name" value="PRD"/>
    <property type="match status" value="2"/>
</dbReference>
<sequence length="282" mass="33133">MDRYLIKKTLNNNVIICSIEDQEVILIGKGIGFNKKPGMYVKQPQSIEKVYKLVQQSHLSHYKALVSMTDDYTLQAIIEAVNIITNSKLIIDDEKLVVSLTDHIIFAYKRIQQQQYITNPFVSEIKHLYNAAYIIAERVIERLNESLNVNFPEDDIGFIALHIASNTEMLSLREMTLINELINKATFIIEHDLQSDIDRQSIKYQRFIRHIHFLIRRIQLNERERCSHIVDELLKSHYSLCYNIALKVMKMLQQELDNKIYESEIVFLTLHIYHLMNHNNSS</sequence>
<dbReference type="SUPFAM" id="SSF63520">
    <property type="entry name" value="PTS-regulatory domain, PRD"/>
    <property type="match status" value="2"/>
</dbReference>
<dbReference type="Gene3D" id="1.20.58.1950">
    <property type="match status" value="1"/>
</dbReference>
<feature type="domain" description="PRD" evidence="3">
    <location>
        <begin position="65"/>
        <end position="173"/>
    </location>
</feature>
<dbReference type="PROSITE" id="PS51372">
    <property type="entry name" value="PRD_2"/>
    <property type="match status" value="2"/>
</dbReference>
<protein>
    <submittedName>
        <fullName evidence="4">Transcription antiterminator</fullName>
    </submittedName>
</protein>
<evidence type="ECO:0000256" key="2">
    <source>
        <dbReference type="ARBA" id="ARBA00022737"/>
    </source>
</evidence>
<dbReference type="EMBL" id="CP064056">
    <property type="protein sequence ID" value="QPM74166.1"/>
    <property type="molecule type" value="Genomic_DNA"/>
</dbReference>
<evidence type="ECO:0000313" key="5">
    <source>
        <dbReference type="Proteomes" id="UP000594455"/>
    </source>
</evidence>
<name>A0A7T1AYC0_9STAP</name>
<dbReference type="AlphaFoldDB" id="A0A7T1AYC0"/>
<accession>A0A7T1AYC0</accession>
<dbReference type="Gene3D" id="2.30.24.10">
    <property type="entry name" value="CAT RNA-binding domain"/>
    <property type="match status" value="1"/>
</dbReference>
<dbReference type="SMART" id="SM01061">
    <property type="entry name" value="CAT_RBD"/>
    <property type="match status" value="1"/>
</dbReference>
<dbReference type="InterPro" id="IPR036634">
    <property type="entry name" value="PRD_sf"/>
</dbReference>
<organism evidence="4 5">
    <name type="scientific">Staphylococcus lloydii</name>
    <dbReference type="NCBI Taxonomy" id="2781774"/>
    <lineage>
        <taxon>Bacteria</taxon>
        <taxon>Bacillati</taxon>
        <taxon>Bacillota</taxon>
        <taxon>Bacilli</taxon>
        <taxon>Bacillales</taxon>
        <taxon>Staphylococcaceae</taxon>
        <taxon>Staphylococcus</taxon>
    </lineage>
</organism>
<feature type="domain" description="PRD" evidence="3">
    <location>
        <begin position="174"/>
        <end position="282"/>
    </location>
</feature>
<gene>
    <name evidence="4" type="ORF">ISP08_07345</name>
</gene>
<dbReference type="Gene3D" id="1.20.890.100">
    <property type="match status" value="1"/>
</dbReference>
<dbReference type="Proteomes" id="UP000594455">
    <property type="component" value="Chromosome"/>
</dbReference>
<keyword evidence="2" id="KW-0677">Repeat</keyword>
<dbReference type="SUPFAM" id="SSF50151">
    <property type="entry name" value="SacY-like RNA-binding domain"/>
    <property type="match status" value="1"/>
</dbReference>
<evidence type="ECO:0000313" key="4">
    <source>
        <dbReference type="EMBL" id="QPM74166.1"/>
    </source>
</evidence>
<evidence type="ECO:0000259" key="3">
    <source>
        <dbReference type="PROSITE" id="PS51372"/>
    </source>
</evidence>